<proteinExistence type="predicted"/>
<organism evidence="1 2">
    <name type="scientific">Amphritea japonica ATCC BAA-1530</name>
    <dbReference type="NCBI Taxonomy" id="1278309"/>
    <lineage>
        <taxon>Bacteria</taxon>
        <taxon>Pseudomonadati</taxon>
        <taxon>Pseudomonadota</taxon>
        <taxon>Gammaproteobacteria</taxon>
        <taxon>Oceanospirillales</taxon>
        <taxon>Oceanospirillaceae</taxon>
        <taxon>Amphritea</taxon>
    </lineage>
</organism>
<evidence type="ECO:0000313" key="1">
    <source>
        <dbReference type="EMBL" id="BBB26242.1"/>
    </source>
</evidence>
<protein>
    <submittedName>
        <fullName evidence="1">Uncharacterized protein</fullName>
    </submittedName>
</protein>
<dbReference type="RefSeq" id="WP_019621856.1">
    <property type="nucleotide sequence ID" value="NZ_AP014545.1"/>
</dbReference>
<dbReference type="AlphaFoldDB" id="A0A7R6PA52"/>
<keyword evidence="2" id="KW-1185">Reference proteome</keyword>
<dbReference type="EMBL" id="AP014545">
    <property type="protein sequence ID" value="BBB26242.1"/>
    <property type="molecule type" value="Genomic_DNA"/>
</dbReference>
<evidence type="ECO:0000313" key="2">
    <source>
        <dbReference type="Proteomes" id="UP000595663"/>
    </source>
</evidence>
<accession>A0A7R6PA52</accession>
<sequence length="92" mass="10529">MYDQDQSELIIEADFIWREINVGDQIYLDADFYVGNRRSLCKGAPYQVLAKIDKTCGAQELIVQSYETKELIAVSPYLVCSYECPEQPILIS</sequence>
<dbReference type="Proteomes" id="UP000595663">
    <property type="component" value="Chromosome"/>
</dbReference>
<dbReference type="OrthoDB" id="6120590at2"/>
<reference evidence="1 2" key="1">
    <citation type="journal article" date="2008" name="Int. J. Syst. Evol. Microbiol.">
        <title>Amphritea japonica sp. nov. and Amphritea balenae sp. nov., isolated from the sediment adjacent to sperm whale carcasses off Kagoshima, Japan.</title>
        <authorList>
            <person name="Miyazaki M."/>
            <person name="Nogi Y."/>
            <person name="Fujiwara Y."/>
            <person name="Kawato M."/>
            <person name="Nagahama T."/>
            <person name="Kubokawa K."/>
            <person name="Horikoshi K."/>
        </authorList>
    </citation>
    <scope>NUCLEOTIDE SEQUENCE [LARGE SCALE GENOMIC DNA]</scope>
    <source>
        <strain evidence="1 2">ATCC BAA-1530</strain>
    </source>
</reference>
<dbReference type="KEGG" id="ajp:AMJAP_1647"/>
<gene>
    <name evidence="1" type="ORF">AMJAP_1647</name>
</gene>
<name>A0A7R6PA52_9GAMM</name>